<evidence type="ECO:0000313" key="1">
    <source>
        <dbReference type="EMBL" id="OGZ73579.1"/>
    </source>
</evidence>
<evidence type="ECO:0000313" key="2">
    <source>
        <dbReference type="Proteomes" id="UP000176774"/>
    </source>
</evidence>
<dbReference type="EMBL" id="MHPA01000010">
    <property type="protein sequence ID" value="OGZ73579.1"/>
    <property type="molecule type" value="Genomic_DNA"/>
</dbReference>
<accession>A0A1G2IFN9</accession>
<sequence length="123" mass="14721">MGKFSYSFGSHFSAYCAFCRIDCDDASDDEIWELASNLFEAFTKNDNQKPLFDREKEGFDFFRGKQFYMYHLHLSMYFQWKRAWSPKEIFIHASYFSGFVYQGDSFRIMKETIKRILGEPMSL</sequence>
<comment type="caution">
    <text evidence="1">The sequence shown here is derived from an EMBL/GenBank/DDBJ whole genome shotgun (WGS) entry which is preliminary data.</text>
</comment>
<name>A0A1G2IFN9_9BACT</name>
<organism evidence="1 2">
    <name type="scientific">Candidatus Staskawiczbacteria bacterium RIFCSPLOWO2_01_FULL_38_12b</name>
    <dbReference type="NCBI Taxonomy" id="1802214"/>
    <lineage>
        <taxon>Bacteria</taxon>
        <taxon>Candidatus Staskawicziibacteriota</taxon>
    </lineage>
</organism>
<gene>
    <name evidence="1" type="ORF">A2908_00565</name>
</gene>
<proteinExistence type="predicted"/>
<dbReference type="Proteomes" id="UP000176774">
    <property type="component" value="Unassembled WGS sequence"/>
</dbReference>
<dbReference type="AlphaFoldDB" id="A0A1G2IFN9"/>
<protein>
    <submittedName>
        <fullName evidence="1">Uncharacterized protein</fullName>
    </submittedName>
</protein>
<reference evidence="1 2" key="1">
    <citation type="journal article" date="2016" name="Nat. Commun.">
        <title>Thousands of microbial genomes shed light on interconnected biogeochemical processes in an aquifer system.</title>
        <authorList>
            <person name="Anantharaman K."/>
            <person name="Brown C.T."/>
            <person name="Hug L.A."/>
            <person name="Sharon I."/>
            <person name="Castelle C.J."/>
            <person name="Probst A.J."/>
            <person name="Thomas B.C."/>
            <person name="Singh A."/>
            <person name="Wilkins M.J."/>
            <person name="Karaoz U."/>
            <person name="Brodie E.L."/>
            <person name="Williams K.H."/>
            <person name="Hubbard S.S."/>
            <person name="Banfield J.F."/>
        </authorList>
    </citation>
    <scope>NUCLEOTIDE SEQUENCE [LARGE SCALE GENOMIC DNA]</scope>
</reference>
<dbReference type="STRING" id="1802214.A2908_00565"/>